<dbReference type="AlphaFoldDB" id="L1IFM4"/>
<evidence type="ECO:0000256" key="1">
    <source>
        <dbReference type="PIRSR" id="PIRSR628131-1"/>
    </source>
</evidence>
<reference evidence="3" key="3">
    <citation type="submission" date="2015-06" db="UniProtKB">
        <authorList>
            <consortium name="EnsemblProtists"/>
        </authorList>
    </citation>
    <scope>IDENTIFICATION</scope>
</reference>
<feature type="active site" evidence="1">
    <location>
        <position position="49"/>
    </location>
</feature>
<gene>
    <name evidence="2" type="ORF">GUITHDRAFT_80379</name>
</gene>
<dbReference type="GO" id="GO:0005737">
    <property type="term" value="C:cytoplasm"/>
    <property type="evidence" value="ECO:0007669"/>
    <property type="project" value="InterPro"/>
</dbReference>
<dbReference type="EMBL" id="JH993105">
    <property type="protein sequence ID" value="EKX34645.1"/>
    <property type="molecule type" value="Genomic_DNA"/>
</dbReference>
<dbReference type="InterPro" id="IPR028131">
    <property type="entry name" value="VASH1"/>
</dbReference>
<dbReference type="PANTHER" id="PTHR15750">
    <property type="entry name" value="VASOHIBIN-1-LIKE ISOFORM X2"/>
    <property type="match status" value="1"/>
</dbReference>
<dbReference type="Pfam" id="PF14822">
    <property type="entry name" value="Vasohibin"/>
    <property type="match status" value="1"/>
</dbReference>
<feature type="active site" evidence="1">
    <location>
        <position position="84"/>
    </location>
</feature>
<reference evidence="2 4" key="1">
    <citation type="journal article" date="2012" name="Nature">
        <title>Algal genomes reveal evolutionary mosaicism and the fate of nucleomorphs.</title>
        <authorList>
            <consortium name="DOE Joint Genome Institute"/>
            <person name="Curtis B.A."/>
            <person name="Tanifuji G."/>
            <person name="Burki F."/>
            <person name="Gruber A."/>
            <person name="Irimia M."/>
            <person name="Maruyama S."/>
            <person name="Arias M.C."/>
            <person name="Ball S.G."/>
            <person name="Gile G.H."/>
            <person name="Hirakawa Y."/>
            <person name="Hopkins J.F."/>
            <person name="Kuo A."/>
            <person name="Rensing S.A."/>
            <person name="Schmutz J."/>
            <person name="Symeonidi A."/>
            <person name="Elias M."/>
            <person name="Eveleigh R.J."/>
            <person name="Herman E.K."/>
            <person name="Klute M.J."/>
            <person name="Nakayama T."/>
            <person name="Obornik M."/>
            <person name="Reyes-Prieto A."/>
            <person name="Armbrust E.V."/>
            <person name="Aves S.J."/>
            <person name="Beiko R.G."/>
            <person name="Coutinho P."/>
            <person name="Dacks J.B."/>
            <person name="Durnford D.G."/>
            <person name="Fast N.M."/>
            <person name="Green B.R."/>
            <person name="Grisdale C.J."/>
            <person name="Hempel F."/>
            <person name="Henrissat B."/>
            <person name="Hoppner M.P."/>
            <person name="Ishida K."/>
            <person name="Kim E."/>
            <person name="Koreny L."/>
            <person name="Kroth P.G."/>
            <person name="Liu Y."/>
            <person name="Malik S.B."/>
            <person name="Maier U.G."/>
            <person name="McRose D."/>
            <person name="Mock T."/>
            <person name="Neilson J.A."/>
            <person name="Onodera N.T."/>
            <person name="Poole A.M."/>
            <person name="Pritham E.J."/>
            <person name="Richards T.A."/>
            <person name="Rocap G."/>
            <person name="Roy S.W."/>
            <person name="Sarai C."/>
            <person name="Schaack S."/>
            <person name="Shirato S."/>
            <person name="Slamovits C.H."/>
            <person name="Spencer D.F."/>
            <person name="Suzuki S."/>
            <person name="Worden A.Z."/>
            <person name="Zauner S."/>
            <person name="Barry K."/>
            <person name="Bell C."/>
            <person name="Bharti A.K."/>
            <person name="Crow J.A."/>
            <person name="Grimwood J."/>
            <person name="Kramer R."/>
            <person name="Lindquist E."/>
            <person name="Lucas S."/>
            <person name="Salamov A."/>
            <person name="McFadden G.I."/>
            <person name="Lane C.E."/>
            <person name="Keeling P.J."/>
            <person name="Gray M.W."/>
            <person name="Grigoriev I.V."/>
            <person name="Archibald J.M."/>
        </authorList>
    </citation>
    <scope>NUCLEOTIDE SEQUENCE</scope>
    <source>
        <strain evidence="2 4">CCMP2712</strain>
    </source>
</reference>
<dbReference type="KEGG" id="gtt:GUITHDRAFT_80379"/>
<protein>
    <submittedName>
        <fullName evidence="2 3">Uncharacterized protein</fullName>
    </submittedName>
</protein>
<dbReference type="GeneID" id="17291396"/>
<accession>L1IFM4</accession>
<dbReference type="eggNOG" id="ENOG502QPPX">
    <property type="taxonomic scope" value="Eukaryota"/>
</dbReference>
<evidence type="ECO:0000313" key="3">
    <source>
        <dbReference type="EnsemblProtists" id="EKX34645"/>
    </source>
</evidence>
<dbReference type="RefSeq" id="XP_005821625.1">
    <property type="nucleotide sequence ID" value="XM_005821568.1"/>
</dbReference>
<dbReference type="Proteomes" id="UP000011087">
    <property type="component" value="Unassembled WGS sequence"/>
</dbReference>
<dbReference type="PaxDb" id="55529-EKX34645"/>
<keyword evidence="4" id="KW-1185">Reference proteome</keyword>
<feature type="active site" evidence="1">
    <location>
        <position position="101"/>
    </location>
</feature>
<reference evidence="4" key="2">
    <citation type="submission" date="2012-11" db="EMBL/GenBank/DDBJ databases">
        <authorList>
            <person name="Kuo A."/>
            <person name="Curtis B.A."/>
            <person name="Tanifuji G."/>
            <person name="Burki F."/>
            <person name="Gruber A."/>
            <person name="Irimia M."/>
            <person name="Maruyama S."/>
            <person name="Arias M.C."/>
            <person name="Ball S.G."/>
            <person name="Gile G.H."/>
            <person name="Hirakawa Y."/>
            <person name="Hopkins J.F."/>
            <person name="Rensing S.A."/>
            <person name="Schmutz J."/>
            <person name="Symeonidi A."/>
            <person name="Elias M."/>
            <person name="Eveleigh R.J."/>
            <person name="Herman E.K."/>
            <person name="Klute M.J."/>
            <person name="Nakayama T."/>
            <person name="Obornik M."/>
            <person name="Reyes-Prieto A."/>
            <person name="Armbrust E.V."/>
            <person name="Aves S.J."/>
            <person name="Beiko R.G."/>
            <person name="Coutinho P."/>
            <person name="Dacks J.B."/>
            <person name="Durnford D.G."/>
            <person name="Fast N.M."/>
            <person name="Green B.R."/>
            <person name="Grisdale C."/>
            <person name="Hempe F."/>
            <person name="Henrissat B."/>
            <person name="Hoppner M.P."/>
            <person name="Ishida K.-I."/>
            <person name="Kim E."/>
            <person name="Koreny L."/>
            <person name="Kroth P.G."/>
            <person name="Liu Y."/>
            <person name="Malik S.-B."/>
            <person name="Maier U.G."/>
            <person name="McRose D."/>
            <person name="Mock T."/>
            <person name="Neilson J.A."/>
            <person name="Onodera N.T."/>
            <person name="Poole A.M."/>
            <person name="Pritham E.J."/>
            <person name="Richards T.A."/>
            <person name="Rocap G."/>
            <person name="Roy S.W."/>
            <person name="Sarai C."/>
            <person name="Schaack S."/>
            <person name="Shirato S."/>
            <person name="Slamovits C.H."/>
            <person name="Spencer D.F."/>
            <person name="Suzuki S."/>
            <person name="Worden A.Z."/>
            <person name="Zauner S."/>
            <person name="Barry K."/>
            <person name="Bell C."/>
            <person name="Bharti A.K."/>
            <person name="Crow J.A."/>
            <person name="Grimwood J."/>
            <person name="Kramer R."/>
            <person name="Lindquist E."/>
            <person name="Lucas S."/>
            <person name="Salamov A."/>
            <person name="McFadden G.I."/>
            <person name="Lane C.E."/>
            <person name="Keeling P.J."/>
            <person name="Gray M.W."/>
            <person name="Grigoriev I.V."/>
            <person name="Archibald J.M."/>
        </authorList>
    </citation>
    <scope>NUCLEOTIDE SEQUENCE</scope>
    <source>
        <strain evidence="4">CCMP2712</strain>
    </source>
</reference>
<name>L1IFM4_GUITC</name>
<evidence type="ECO:0000313" key="2">
    <source>
        <dbReference type="EMBL" id="EKX34645.1"/>
    </source>
</evidence>
<dbReference type="OrthoDB" id="9974232at2759"/>
<organism evidence="2">
    <name type="scientific">Guillardia theta (strain CCMP2712)</name>
    <name type="common">Cryptophyte</name>
    <dbReference type="NCBI Taxonomy" id="905079"/>
    <lineage>
        <taxon>Eukaryota</taxon>
        <taxon>Cryptophyceae</taxon>
        <taxon>Pyrenomonadales</taxon>
        <taxon>Geminigeraceae</taxon>
        <taxon>Guillardia</taxon>
    </lineage>
</organism>
<proteinExistence type="predicted"/>
<dbReference type="EnsemblProtists" id="EKX34645">
    <property type="protein sequence ID" value="EKX34645"/>
    <property type="gene ID" value="GUITHDRAFT_80379"/>
</dbReference>
<evidence type="ECO:0000313" key="4">
    <source>
        <dbReference type="Proteomes" id="UP000011087"/>
    </source>
</evidence>
<dbReference type="HOGENOM" id="CLU_127917_0_0_1"/>
<sequence length="156" mass="18285">MIQKYIEGFEYNFTGENFFNVKGVRQNQSLFRVLEVAKRVIRECLPIKCVEAVYLGIYLTQTMSDIERLPVIFNSEIDGHKYGHIVLVIRYNCKLGAIGLSRRPDLMFKECEYNSLSEILLEYKRSYERWSHRLHKIKIGNLIPHEASRRVSAVPS</sequence>
<dbReference type="PANTHER" id="PTHR15750:SF2">
    <property type="entry name" value="VASOHIBIN"/>
    <property type="match status" value="1"/>
</dbReference>
<dbReference type="OMA" id="SECKHEL"/>